<evidence type="ECO:0000313" key="11">
    <source>
        <dbReference type="Proteomes" id="UP000318661"/>
    </source>
</evidence>
<feature type="transmembrane region" description="Helical" evidence="8">
    <location>
        <begin position="417"/>
        <end position="439"/>
    </location>
</feature>
<dbReference type="GO" id="GO:0071555">
    <property type="term" value="P:cell wall organization"/>
    <property type="evidence" value="ECO:0007669"/>
    <property type="project" value="UniProtKB-UniRule"/>
</dbReference>
<evidence type="ECO:0000256" key="3">
    <source>
        <dbReference type="ARBA" id="ARBA00022692"/>
    </source>
</evidence>
<protein>
    <recommendedName>
        <fullName evidence="8">Probable lipid II flippase MurJ</fullName>
    </recommendedName>
</protein>
<evidence type="ECO:0000256" key="8">
    <source>
        <dbReference type="HAMAP-Rule" id="MF_02078"/>
    </source>
</evidence>
<dbReference type="PANTHER" id="PTHR47019">
    <property type="entry name" value="LIPID II FLIPPASE MURJ"/>
    <property type="match status" value="1"/>
</dbReference>
<feature type="transmembrane region" description="Helical" evidence="8">
    <location>
        <begin position="392"/>
        <end position="411"/>
    </location>
</feature>
<feature type="transmembrane region" description="Helical" evidence="8">
    <location>
        <begin position="193"/>
        <end position="214"/>
    </location>
</feature>
<keyword evidence="2 8" id="KW-1003">Cell membrane</keyword>
<evidence type="ECO:0000256" key="6">
    <source>
        <dbReference type="ARBA" id="ARBA00022989"/>
    </source>
</evidence>
<evidence type="ECO:0000256" key="5">
    <source>
        <dbReference type="ARBA" id="ARBA00022984"/>
    </source>
</evidence>
<dbReference type="EMBL" id="VBAJ01000184">
    <property type="protein sequence ID" value="TMJ07321.1"/>
    <property type="molecule type" value="Genomic_DNA"/>
</dbReference>
<feature type="transmembrane region" description="Helical" evidence="8">
    <location>
        <begin position="319"/>
        <end position="339"/>
    </location>
</feature>
<dbReference type="GO" id="GO:0008360">
    <property type="term" value="P:regulation of cell shape"/>
    <property type="evidence" value="ECO:0007669"/>
    <property type="project" value="UniProtKB-UniRule"/>
</dbReference>
<keyword evidence="4 8" id="KW-0133">Cell shape</keyword>
<keyword evidence="6 8" id="KW-1133">Transmembrane helix</keyword>
<proteinExistence type="inferred from homology"/>
<feature type="transmembrane region" description="Helical" evidence="8">
    <location>
        <begin position="451"/>
        <end position="473"/>
    </location>
</feature>
<evidence type="ECO:0000256" key="4">
    <source>
        <dbReference type="ARBA" id="ARBA00022960"/>
    </source>
</evidence>
<feature type="transmembrane region" description="Helical" evidence="8">
    <location>
        <begin position="485"/>
        <end position="506"/>
    </location>
</feature>
<evidence type="ECO:0000256" key="1">
    <source>
        <dbReference type="ARBA" id="ARBA00004651"/>
    </source>
</evidence>
<dbReference type="PANTHER" id="PTHR47019:SF1">
    <property type="entry name" value="LIPID II FLIPPASE MURJ"/>
    <property type="match status" value="1"/>
</dbReference>
<dbReference type="NCBIfam" id="TIGR01695">
    <property type="entry name" value="murJ_mviN"/>
    <property type="match status" value="1"/>
</dbReference>
<feature type="transmembrane region" description="Helical" evidence="8">
    <location>
        <begin position="94"/>
        <end position="119"/>
    </location>
</feature>
<dbReference type="GO" id="GO:0005886">
    <property type="term" value="C:plasma membrane"/>
    <property type="evidence" value="ECO:0007669"/>
    <property type="project" value="UniProtKB-SubCell"/>
</dbReference>
<evidence type="ECO:0000313" key="10">
    <source>
        <dbReference type="EMBL" id="TMJ07321.1"/>
    </source>
</evidence>
<keyword evidence="8 9" id="KW-0961">Cell wall biogenesis/degradation</keyword>
<name>A0A537LH35_9BACT</name>
<comment type="subcellular location">
    <subcellularLocation>
        <location evidence="1 8">Cell membrane</location>
        <topology evidence="1 8">Multi-pass membrane protein</topology>
    </subcellularLocation>
</comment>
<comment type="pathway">
    <text evidence="8">Cell wall biogenesis; peptidoglycan biosynthesis.</text>
</comment>
<gene>
    <name evidence="8 10" type="primary">murJ</name>
    <name evidence="10" type="ORF">E6G99_07115</name>
</gene>
<dbReference type="GO" id="GO:0015648">
    <property type="term" value="F:lipid-linked peptidoglycan transporter activity"/>
    <property type="evidence" value="ECO:0007669"/>
    <property type="project" value="UniProtKB-UniRule"/>
</dbReference>
<dbReference type="Proteomes" id="UP000318661">
    <property type="component" value="Unassembled WGS sequence"/>
</dbReference>
<dbReference type="InterPro" id="IPR004268">
    <property type="entry name" value="MurJ"/>
</dbReference>
<organism evidence="10 11">
    <name type="scientific">Candidatus Segetimicrobium genomatis</name>
    <dbReference type="NCBI Taxonomy" id="2569760"/>
    <lineage>
        <taxon>Bacteria</taxon>
        <taxon>Bacillati</taxon>
        <taxon>Candidatus Sysuimicrobiota</taxon>
        <taxon>Candidatus Sysuimicrobiia</taxon>
        <taxon>Candidatus Sysuimicrobiales</taxon>
        <taxon>Candidatus Segetimicrobiaceae</taxon>
        <taxon>Candidatus Segetimicrobium</taxon>
    </lineage>
</organism>
<reference evidence="10 11" key="1">
    <citation type="journal article" date="2019" name="Nat. Microbiol.">
        <title>Mediterranean grassland soil C-N compound turnover is dependent on rainfall and depth, and is mediated by genomically divergent microorganisms.</title>
        <authorList>
            <person name="Diamond S."/>
            <person name="Andeer P.F."/>
            <person name="Li Z."/>
            <person name="Crits-Christoph A."/>
            <person name="Burstein D."/>
            <person name="Anantharaman K."/>
            <person name="Lane K.R."/>
            <person name="Thomas B.C."/>
            <person name="Pan C."/>
            <person name="Northen T.R."/>
            <person name="Banfield J.F."/>
        </authorList>
    </citation>
    <scope>NUCLEOTIDE SEQUENCE [LARGE SCALE GENOMIC DNA]</scope>
    <source>
        <strain evidence="10">NP_2</strain>
    </source>
</reference>
<sequence length="530" mass="56041">MPEDGLPLPRRLARAASLMAVATTASRVLGLLREVAAAWLFGATNAKAAYVIAYYLPFFVQRLLLGGTLSIVFIPTISRYLARGELDEARRISGSLFSLVLLAGAAMVVAGLAAAPLLVPLAAPGFAASPGLPELAVRLTRIIFPAMLFLALSVFVTGFLQAHQDFTASALAPLLFNSTIIAGTLLLGPRIGIRGLAIAWIAGTAAQFLVQLPAARRYGLRLGRVDLAHPALRELARLAVPAMLGLAIVEINAYVDRFFASQLPLRPEANPVAVLDYAYEIVQAPAGIFAISIATAVFPLLSRHAATDNHDDLRGTASLALRTLLFVILPVTALVLALREPLVRLLFQRGEFGPVATRAVAATLGGYAVGLPAIAAYYVVTRTYYALQDMVTPVRIGVAMVILNGVLDYALMRVWGVVGIALATSIVSAINVALLLWRLRGRLGRLDGRRIASTALRTGTAAIAAGLLMAAVADAVRPAGLVERSVHVGAAAVIGALVYVGACRLLRVEELRVAFQLLRSPPSRSARAAR</sequence>
<dbReference type="UniPathway" id="UPA00219"/>
<feature type="transmembrane region" description="Helical" evidence="8">
    <location>
        <begin position="359"/>
        <end position="380"/>
    </location>
</feature>
<feature type="transmembrane region" description="Helical" evidence="8">
    <location>
        <begin position="37"/>
        <end position="57"/>
    </location>
</feature>
<feature type="transmembrane region" description="Helical" evidence="8">
    <location>
        <begin position="277"/>
        <end position="298"/>
    </location>
</feature>
<keyword evidence="7 8" id="KW-0472">Membrane</keyword>
<keyword evidence="3 8" id="KW-0812">Transmembrane</keyword>
<evidence type="ECO:0000256" key="2">
    <source>
        <dbReference type="ARBA" id="ARBA00022475"/>
    </source>
</evidence>
<dbReference type="AlphaFoldDB" id="A0A537LH35"/>
<dbReference type="PIRSF" id="PIRSF002869">
    <property type="entry name" value="MviN"/>
    <property type="match status" value="1"/>
</dbReference>
<feature type="transmembrane region" description="Helical" evidence="8">
    <location>
        <begin position="167"/>
        <end position="187"/>
    </location>
</feature>
<keyword evidence="5 8" id="KW-0573">Peptidoglycan synthesis</keyword>
<dbReference type="PRINTS" id="PR01806">
    <property type="entry name" value="VIRFACTRMVIN"/>
</dbReference>
<comment type="similarity">
    <text evidence="8 9">Belongs to the MurJ/MviN family.</text>
</comment>
<feature type="transmembrane region" description="Helical" evidence="8">
    <location>
        <begin position="12"/>
        <end position="30"/>
    </location>
</feature>
<comment type="function">
    <text evidence="8 9">Involved in peptidoglycan biosynthesis. Transports lipid-linked peptidoglycan precursors from the inner to the outer leaflet of the cytoplasmic membrane.</text>
</comment>
<dbReference type="CDD" id="cd13123">
    <property type="entry name" value="MATE_MurJ_like"/>
    <property type="match status" value="1"/>
</dbReference>
<dbReference type="InterPro" id="IPR051050">
    <property type="entry name" value="Lipid_II_flippase_MurJ/MviN"/>
</dbReference>
<evidence type="ECO:0000256" key="7">
    <source>
        <dbReference type="ARBA" id="ARBA00023136"/>
    </source>
</evidence>
<accession>A0A537LH35</accession>
<feature type="transmembrane region" description="Helical" evidence="8">
    <location>
        <begin position="139"/>
        <end position="160"/>
    </location>
</feature>
<keyword evidence="8 9" id="KW-0813">Transport</keyword>
<evidence type="ECO:0000256" key="9">
    <source>
        <dbReference type="PIRNR" id="PIRNR002869"/>
    </source>
</evidence>
<dbReference type="Pfam" id="PF03023">
    <property type="entry name" value="MurJ"/>
    <property type="match status" value="1"/>
</dbReference>
<feature type="transmembrane region" description="Helical" evidence="8">
    <location>
        <begin position="235"/>
        <end position="255"/>
    </location>
</feature>
<dbReference type="GO" id="GO:0034204">
    <property type="term" value="P:lipid translocation"/>
    <property type="evidence" value="ECO:0007669"/>
    <property type="project" value="TreeGrafter"/>
</dbReference>
<comment type="caution">
    <text evidence="10">The sequence shown here is derived from an EMBL/GenBank/DDBJ whole genome shotgun (WGS) entry which is preliminary data.</text>
</comment>
<dbReference type="GO" id="GO:0009252">
    <property type="term" value="P:peptidoglycan biosynthetic process"/>
    <property type="evidence" value="ECO:0007669"/>
    <property type="project" value="UniProtKB-UniRule"/>
</dbReference>
<feature type="transmembrane region" description="Helical" evidence="8">
    <location>
        <begin position="63"/>
        <end position="82"/>
    </location>
</feature>
<dbReference type="HAMAP" id="MF_02078">
    <property type="entry name" value="MurJ_MviN"/>
    <property type="match status" value="1"/>
</dbReference>